<feature type="region of interest" description="Disordered" evidence="1">
    <location>
        <begin position="231"/>
        <end position="293"/>
    </location>
</feature>
<organism evidence="2 3">
    <name type="scientific">Galdieria yellowstonensis</name>
    <dbReference type="NCBI Taxonomy" id="3028027"/>
    <lineage>
        <taxon>Eukaryota</taxon>
        <taxon>Rhodophyta</taxon>
        <taxon>Bangiophyceae</taxon>
        <taxon>Galdieriales</taxon>
        <taxon>Galdieriaceae</taxon>
        <taxon>Galdieria</taxon>
    </lineage>
</organism>
<gene>
    <name evidence="2" type="ORF">GAYE_PCTG44G1112</name>
</gene>
<feature type="compositionally biased region" description="Basic and acidic residues" evidence="1">
    <location>
        <begin position="306"/>
        <end position="315"/>
    </location>
</feature>
<dbReference type="AlphaFoldDB" id="A0AAV9I6N0"/>
<reference evidence="2 3" key="1">
    <citation type="submission" date="2022-07" db="EMBL/GenBank/DDBJ databases">
        <title>Genome-wide signatures of adaptation to extreme environments.</title>
        <authorList>
            <person name="Cho C.H."/>
            <person name="Yoon H.S."/>
        </authorList>
    </citation>
    <scope>NUCLEOTIDE SEQUENCE [LARGE SCALE GENOMIC DNA]</scope>
    <source>
        <strain evidence="2 3">108.79 E11</strain>
    </source>
</reference>
<evidence type="ECO:0000256" key="1">
    <source>
        <dbReference type="SAM" id="MobiDB-lite"/>
    </source>
</evidence>
<feature type="region of interest" description="Disordered" evidence="1">
    <location>
        <begin position="149"/>
        <end position="169"/>
    </location>
</feature>
<dbReference type="InterPro" id="IPR011990">
    <property type="entry name" value="TPR-like_helical_dom_sf"/>
</dbReference>
<dbReference type="PANTHER" id="PTHR31859">
    <property type="entry name" value="TETRATRICOPEPTIDE REPEAT PROTEIN 39 FAMILY MEMBER"/>
    <property type="match status" value="1"/>
</dbReference>
<feature type="compositionally biased region" description="Basic and acidic residues" evidence="1">
    <location>
        <begin position="256"/>
        <end position="289"/>
    </location>
</feature>
<name>A0AAV9I6N0_9RHOD</name>
<comment type="caution">
    <text evidence="2">The sequence shown here is derived from an EMBL/GenBank/DDBJ whole genome shotgun (WGS) entry which is preliminary data.</text>
</comment>
<dbReference type="SUPFAM" id="SSF48452">
    <property type="entry name" value="TPR-like"/>
    <property type="match status" value="1"/>
</dbReference>
<dbReference type="Pfam" id="PF10300">
    <property type="entry name" value="Iml2-TPR_39"/>
    <property type="match status" value="1"/>
</dbReference>
<feature type="region of interest" description="Disordered" evidence="1">
    <location>
        <begin position="57"/>
        <end position="117"/>
    </location>
</feature>
<evidence type="ECO:0000313" key="2">
    <source>
        <dbReference type="EMBL" id="KAK4523219.1"/>
    </source>
</evidence>
<dbReference type="EMBL" id="JANCYU010000012">
    <property type="protein sequence ID" value="KAK4523219.1"/>
    <property type="molecule type" value="Genomic_DNA"/>
</dbReference>
<proteinExistence type="predicted"/>
<dbReference type="InterPro" id="IPR019412">
    <property type="entry name" value="IML2/TPR_39"/>
</dbReference>
<dbReference type="Gene3D" id="1.25.40.10">
    <property type="entry name" value="Tetratricopeptide repeat domain"/>
    <property type="match status" value="1"/>
</dbReference>
<feature type="compositionally biased region" description="Basic and acidic residues" evidence="1">
    <location>
        <begin position="75"/>
        <end position="92"/>
    </location>
</feature>
<feature type="compositionally biased region" description="Polar residues" evidence="1">
    <location>
        <begin position="93"/>
        <end position="106"/>
    </location>
</feature>
<dbReference type="PANTHER" id="PTHR31859:SF1">
    <property type="entry name" value="TETRATRICOPEPTIDE REPEAT PROTEIN 39C"/>
    <property type="match status" value="1"/>
</dbReference>
<dbReference type="Proteomes" id="UP001300502">
    <property type="component" value="Unassembled WGS sequence"/>
</dbReference>
<evidence type="ECO:0000313" key="3">
    <source>
        <dbReference type="Proteomes" id="UP001300502"/>
    </source>
</evidence>
<feature type="compositionally biased region" description="Basic and acidic residues" evidence="1">
    <location>
        <begin position="57"/>
        <end position="68"/>
    </location>
</feature>
<feature type="region of interest" description="Disordered" evidence="1">
    <location>
        <begin position="306"/>
        <end position="326"/>
    </location>
</feature>
<sequence length="984" mass="113512">MASSYDAEESIASSPYTRFFSNISNYASRLLFGEEHSEEEAHDIDDDDAYRGETTCERWDEQREREDASIVYASKNDEKEEESNRQTKKRDANTTQTNLRVSNSQETSRDADNQTTRPEVTLERLKYLERRMEELESSLIVTQRRLRQLERNSENSSTRPRHRHKSSLTDASMWGDKIWKGMTKWRPFSSKRSSLSPRSSGSFRSRLLEDMRRLRHHIPLLHWSSDEDEEFSSSEHSSEGFRSSSSLPNSFVQRENAADSTDRDRGRTSIDEVFSRSSADTEKNLESRSSDIQSFTTARDKTLSFNKSRDTERISQAEPQAKVLSDKQTRENSFQIISDEPAYYGCNSFQYGNYLLWSGKLVDAASFFQKRIENKCDSSFKGWPSLPHPRDLLLYAESYMMRVWFTGSIQQASEASELFERAIEAALNGQKTLERILDKGIFSNEKERQLALYDWEDCRLVIADGNLLKSIMLALAGHTLKAGITLRRGWKAYAAELDNVIQEFEQFQTCHVYTERWEDMTSEEEFSCTAPLRSIEKELCLGRTPVREYIGLTEAWMFGLGFYLLLVSLAPPAYYKVLQVLGFQANRPLGLALLEAAFSRALIKDSPVIQDISGNTPLPLSAPIAAHAIVWDLLEFYAFSSSEYELPEDRRLRRANMVCRRCLELFPDSPIWLWPYGIYQRKQGNLDRCVAQLKECRNQFEKNEGKNCPVRLVENLRYMYLLRGDLEQMEQISLQLLSKSNDSIPIGSYVCLGIVELERGNLSKADSMFQMAKSFVASRSLTDFEEFCQWKAGVFAQRQRARVVSAEVICCSLMYESLKKEYIQPWVTWLLQDKEYLESQLESHLQNNKKNGMSEDASPRVTSLFSSWKKLSKSNVTTAVRGNERSVVAELSVCYYALGTFYRLLGELATAEDYLLRVCENLNEEDPWLAMCSRFEISMVYWERRNVSLASDYLSRSLAVSRNIPCGSRAFISQIQRCKRKMKT</sequence>
<keyword evidence="3" id="KW-1185">Reference proteome</keyword>
<accession>A0AAV9I6N0</accession>
<protein>
    <submittedName>
        <fullName evidence="2">Uncharacterized protein</fullName>
    </submittedName>
</protein>